<comment type="subcellular location">
    <subcellularLocation>
        <location evidence="1 10">Cell membrane</location>
        <topology evidence="1 10">Multi-pass membrane protein</topology>
    </subcellularLocation>
</comment>
<evidence type="ECO:0000259" key="11">
    <source>
        <dbReference type="PROSITE" id="PS51012"/>
    </source>
</evidence>
<dbReference type="PANTHER" id="PTHR30413">
    <property type="entry name" value="INNER MEMBRANE TRANSPORT PERMEASE"/>
    <property type="match status" value="1"/>
</dbReference>
<keyword evidence="5" id="KW-0762">Sugar transport</keyword>
<keyword evidence="3 10" id="KW-0813">Transport</keyword>
<dbReference type="PROSITE" id="PS51012">
    <property type="entry name" value="ABC_TM2"/>
    <property type="match status" value="1"/>
</dbReference>
<organism evidence="12">
    <name type="scientific">Geobacillus stearothermophilus</name>
    <name type="common">Bacillus stearothermophilus</name>
    <dbReference type="NCBI Taxonomy" id="1422"/>
    <lineage>
        <taxon>Bacteria</taxon>
        <taxon>Bacillati</taxon>
        <taxon>Bacillota</taxon>
        <taxon>Bacilli</taxon>
        <taxon>Bacillales</taxon>
        <taxon>Anoxybacillaceae</taxon>
        <taxon>Geobacillus</taxon>
    </lineage>
</organism>
<reference evidence="12" key="2">
    <citation type="journal article" date="2004" name="Glycoconj. J.">
        <title>Genetic organization of chromosomal S-layer glycan biosynthesis loci of Bacillaceae.</title>
        <authorList>
            <person name="Novotny R."/>
            <person name="Pfoestl A."/>
            <person name="Messner P."/>
            <person name="Schaffer C."/>
        </authorList>
    </citation>
    <scope>NUCLEOTIDE SEQUENCE</scope>
    <source>
        <strain evidence="12">NRS 2004/3a</strain>
    </source>
</reference>
<proteinExistence type="inferred from homology"/>
<keyword evidence="7" id="KW-0972">Capsule biogenesis/degradation</keyword>
<accession>Q7BG53</accession>
<evidence type="ECO:0000256" key="1">
    <source>
        <dbReference type="ARBA" id="ARBA00004651"/>
    </source>
</evidence>
<dbReference type="PANTHER" id="PTHR30413:SF10">
    <property type="entry name" value="CAPSULE POLYSACCHARIDE EXPORT INNER-MEMBRANE PROTEIN CTRC"/>
    <property type="match status" value="1"/>
</dbReference>
<evidence type="ECO:0000256" key="2">
    <source>
        <dbReference type="ARBA" id="ARBA00007783"/>
    </source>
</evidence>
<reference evidence="12" key="4">
    <citation type="submission" date="2004-01" db="EMBL/GenBank/DDBJ databases">
        <authorList>
            <person name="Novotny R."/>
            <person name="Schaeffer C."/>
            <person name="Messner P."/>
        </authorList>
    </citation>
    <scope>NUCLEOTIDE SEQUENCE</scope>
    <source>
        <strain evidence="12">NRS 2004/3a</strain>
    </source>
</reference>
<dbReference type="GO" id="GO:0140359">
    <property type="term" value="F:ABC-type transporter activity"/>
    <property type="evidence" value="ECO:0007669"/>
    <property type="project" value="InterPro"/>
</dbReference>
<dbReference type="InterPro" id="IPR047817">
    <property type="entry name" value="ABC2_TM_bact-type"/>
</dbReference>
<reference evidence="12" key="8">
    <citation type="journal article" date="2008" name="J. Biol. Chem.">
        <title>Molecular basis of S-layer glycoprotein glycan biosynthesis in Geobacillus stearothermophilus.</title>
        <authorList>
            <person name="Steiner K."/>
            <person name="Novotny R."/>
            <person name="Werz D.B."/>
            <person name="Zarschler K."/>
            <person name="Seeberger P.H."/>
            <person name="Hofinger A."/>
            <person name="Kosma P."/>
            <person name="Schaffer C."/>
            <person name="Messner P."/>
        </authorList>
    </citation>
    <scope>NUCLEOTIDE SEQUENCE</scope>
    <source>
        <strain evidence="12">NRS 2004/3a</strain>
    </source>
</reference>
<evidence type="ECO:0000256" key="4">
    <source>
        <dbReference type="ARBA" id="ARBA00022475"/>
    </source>
</evidence>
<dbReference type="GO" id="GO:0015920">
    <property type="term" value="P:lipopolysaccharide transport"/>
    <property type="evidence" value="ECO:0007669"/>
    <property type="project" value="TreeGrafter"/>
</dbReference>
<feature type="transmembrane region" description="Helical" evidence="10">
    <location>
        <begin position="183"/>
        <end position="201"/>
    </location>
</feature>
<feature type="domain" description="ABC transmembrane type-2" evidence="11">
    <location>
        <begin position="34"/>
        <end position="260"/>
    </location>
</feature>
<evidence type="ECO:0000256" key="5">
    <source>
        <dbReference type="ARBA" id="ARBA00022597"/>
    </source>
</evidence>
<feature type="transmembrane region" description="Helical" evidence="10">
    <location>
        <begin position="112"/>
        <end position="139"/>
    </location>
</feature>
<feature type="transmembrane region" description="Helical" evidence="10">
    <location>
        <begin position="236"/>
        <end position="257"/>
    </location>
</feature>
<dbReference type="EMBL" id="AF328862">
    <property type="protein sequence ID" value="AAR99606.1"/>
    <property type="molecule type" value="Genomic_DNA"/>
</dbReference>
<evidence type="ECO:0000256" key="10">
    <source>
        <dbReference type="RuleBase" id="RU361157"/>
    </source>
</evidence>
<keyword evidence="9 10" id="KW-0472">Membrane</keyword>
<dbReference type="GO" id="GO:0043190">
    <property type="term" value="C:ATP-binding cassette (ABC) transporter complex"/>
    <property type="evidence" value="ECO:0007669"/>
    <property type="project" value="InterPro"/>
</dbReference>
<feature type="transmembrane region" description="Helical" evidence="10">
    <location>
        <begin position="73"/>
        <end position="91"/>
    </location>
</feature>
<evidence type="ECO:0000256" key="9">
    <source>
        <dbReference type="ARBA" id="ARBA00023136"/>
    </source>
</evidence>
<gene>
    <name evidence="12" type="primary">wzm</name>
</gene>
<dbReference type="InterPro" id="IPR013525">
    <property type="entry name" value="ABC2_TM"/>
</dbReference>
<keyword evidence="8 10" id="KW-1133">Transmembrane helix</keyword>
<reference evidence="12" key="3">
    <citation type="journal article" date="2004" name="Microbiology">
        <title>S-layer glycan-specific loci on the chromosome of Geobacillus stearothermophilus NRS 2004/3a and dTDP-L-rhamnose biosynthesis potential of G. stearothermophilus strains.</title>
        <authorList>
            <person name="Novotny R."/>
            <person name="Schaffer C."/>
            <person name="Strauss J."/>
            <person name="Messner P."/>
        </authorList>
    </citation>
    <scope>NUCLEOTIDE SEQUENCE</scope>
    <source>
        <strain evidence="12">NRS 2004/3a</strain>
    </source>
</reference>
<dbReference type="InterPro" id="IPR000412">
    <property type="entry name" value="ABC_2_transport"/>
</dbReference>
<keyword evidence="4 10" id="KW-1003">Cell membrane</keyword>
<dbReference type="PIRSF" id="PIRSF006648">
    <property type="entry name" value="DrrB"/>
    <property type="match status" value="1"/>
</dbReference>
<comment type="similarity">
    <text evidence="2 10">Belongs to the ABC-2 integral membrane protein family.</text>
</comment>
<reference evidence="12" key="5">
    <citation type="journal article" date="2007" name="Glycobiology">
        <title>The dTDP-4-dehydro-6-deoxyglucose reductase encoding fcd gene is part of the surface layer glycoprotein glycosylation gene cluster of Geobacillus tepidamans GS5-97T.</title>
        <authorList>
            <person name="Zayni S."/>
            <person name="Steiner K."/>
            <person name="Pfostl A."/>
            <person name="Hofinger A."/>
            <person name="Kosma P."/>
            <person name="Schaffer C."/>
            <person name="Messner P."/>
        </authorList>
    </citation>
    <scope>NUCLEOTIDE SEQUENCE</scope>
    <source>
        <strain evidence="12">NRS 2004/3a</strain>
    </source>
</reference>
<name>Q7BG53_GEOSE</name>
<evidence type="ECO:0000256" key="6">
    <source>
        <dbReference type="ARBA" id="ARBA00022692"/>
    </source>
</evidence>
<feature type="transmembrane region" description="Helical" evidence="10">
    <location>
        <begin position="32"/>
        <end position="53"/>
    </location>
</feature>
<dbReference type="AlphaFoldDB" id="Q7BG53"/>
<keyword evidence="6 10" id="KW-0812">Transmembrane</keyword>
<evidence type="ECO:0000256" key="3">
    <source>
        <dbReference type="ARBA" id="ARBA00022448"/>
    </source>
</evidence>
<reference evidence="12" key="7">
    <citation type="journal article" date="2008" name="Carbohydr. Res.">
        <title>S-layer nanoglycobiology of bacteria.</title>
        <authorList>
            <person name="Messner P."/>
            <person name="Steiner K."/>
            <person name="Zarschler K."/>
            <person name="Schaffer C."/>
        </authorList>
    </citation>
    <scope>NUCLEOTIDE SEQUENCE</scope>
    <source>
        <strain evidence="12">NRS 2004/3a</strain>
    </source>
</reference>
<dbReference type="Pfam" id="PF01061">
    <property type="entry name" value="ABC2_membrane"/>
    <property type="match status" value="1"/>
</dbReference>
<evidence type="ECO:0000256" key="7">
    <source>
        <dbReference type="ARBA" id="ARBA00022903"/>
    </source>
</evidence>
<feature type="transmembrane region" description="Helical" evidence="10">
    <location>
        <begin position="145"/>
        <end position="171"/>
    </location>
</feature>
<protein>
    <recommendedName>
        <fullName evidence="10">Transport permease protein</fullName>
    </recommendedName>
</protein>
<reference evidence="12" key="1">
    <citation type="journal article" date="2002" name="J. Biol. Chem.">
        <title>The surface layer (S-layer) glycoprotein of Geobacillus stearothermophilus NRS 2004/3a. Analysis of its glycosylation.</title>
        <authorList>
            <person name="Schaffer C."/>
            <person name="Wugeditsch T."/>
            <person name="Kahlig H."/>
            <person name="Scheberl A."/>
            <person name="Zayni S."/>
            <person name="Messner P."/>
        </authorList>
    </citation>
    <scope>NUCLEOTIDE SEQUENCE</scope>
    <source>
        <strain evidence="12">NRS 2004/3a</strain>
    </source>
</reference>
<reference evidence="12" key="6">
    <citation type="journal article" date="2007" name="J. Bacteriol.">
        <title>Functional characterization of the initiation enzyme of S-layer glycoprotein glycan biosynthesis in Geobacillus stearothermophilus NRS 2004/3a.</title>
        <authorList>
            <person name="Steiner K."/>
            <person name="Novotny R."/>
            <person name="Patel K."/>
            <person name="Vinogradov E."/>
            <person name="Whitfield C."/>
            <person name="Valvano M.A."/>
            <person name="Messner P."/>
            <person name="Schaffer C."/>
        </authorList>
    </citation>
    <scope>NUCLEOTIDE SEQUENCE</scope>
    <source>
        <strain evidence="12">NRS 2004/3a</strain>
    </source>
</reference>
<dbReference type="RefSeq" id="WP_328093927.1">
    <property type="nucleotide sequence ID" value="NZ_JARTFF010000058.1"/>
</dbReference>
<evidence type="ECO:0000256" key="8">
    <source>
        <dbReference type="ARBA" id="ARBA00022989"/>
    </source>
</evidence>
<evidence type="ECO:0000313" key="12">
    <source>
        <dbReference type="EMBL" id="AAR99606.1"/>
    </source>
</evidence>
<sequence>MRLLGDIRSLFLHRSLIMQFIKREVRSRYQGSYLGIVWSFITPLMMLMIYTFVFSVVFKARWGTSSGDSKVEFALLLFSGLIVFNIFSEVVSRAPMLITSNVNYVKKVVFPLEVLPIVILGSSLFHLGINIVILIIAILIFTGKIYWTVILLPLVLLPICLFTLGLGWFLASLGVYIRDIGQVMSVVTSALMFLSPIFYPISAIPKELQFLYYINPISYVVEDVRRITVWGLLPHWNWLIIGTVFGVIIALLGLIWFKKTRGGFADVL</sequence>
<dbReference type="PRINTS" id="PR00164">
    <property type="entry name" value="ABC2TRNSPORT"/>
</dbReference>